<evidence type="ECO:0000313" key="2">
    <source>
        <dbReference type="EMBL" id="KAJ1354676.1"/>
    </source>
</evidence>
<dbReference type="EMBL" id="JAHQIW010002152">
    <property type="protein sequence ID" value="KAJ1354676.1"/>
    <property type="molecule type" value="Genomic_DNA"/>
</dbReference>
<feature type="region of interest" description="Disordered" evidence="1">
    <location>
        <begin position="222"/>
        <end position="262"/>
    </location>
</feature>
<evidence type="ECO:0000256" key="1">
    <source>
        <dbReference type="SAM" id="MobiDB-lite"/>
    </source>
</evidence>
<sequence length="262" mass="29465">MKVAPVAMLEANHHYGRQSREEEKNEKFAAVSTIREDGPSKYRSNPCLSILGYMLTVLLLEGQFAPVSSYEVYLSPQSHDKVMHEVLSQLWKGIDSVRISEDLTKAQLESDLSNIDDRLVFLIDVARAYAGVDVIIADDLLRLYGSRHTFLWASHYEHHSQVRSEVWPGVANAFPISKASLLIAVFVCKSPRIRVAKAEEAELATVTTDQCADVRTDHAANDHETFIPTDPVAGSSTTSSKRLSHRRKRRLETVHSNRPSRR</sequence>
<proteinExistence type="predicted"/>
<comment type="caution">
    <text evidence="2">The sequence shown here is derived from an EMBL/GenBank/DDBJ whole genome shotgun (WGS) entry which is preliminary data.</text>
</comment>
<keyword evidence="3" id="KW-1185">Reference proteome</keyword>
<dbReference type="AlphaFoldDB" id="A0AAD5MVD1"/>
<name>A0AAD5MVD1_PARTN</name>
<organism evidence="2 3">
    <name type="scientific">Parelaphostrongylus tenuis</name>
    <name type="common">Meningeal worm</name>
    <dbReference type="NCBI Taxonomy" id="148309"/>
    <lineage>
        <taxon>Eukaryota</taxon>
        <taxon>Metazoa</taxon>
        <taxon>Ecdysozoa</taxon>
        <taxon>Nematoda</taxon>
        <taxon>Chromadorea</taxon>
        <taxon>Rhabditida</taxon>
        <taxon>Rhabditina</taxon>
        <taxon>Rhabditomorpha</taxon>
        <taxon>Strongyloidea</taxon>
        <taxon>Metastrongylidae</taxon>
        <taxon>Parelaphostrongylus</taxon>
    </lineage>
</organism>
<accession>A0AAD5MVD1</accession>
<protein>
    <submittedName>
        <fullName evidence="2">Uncharacterized protein</fullName>
    </submittedName>
</protein>
<evidence type="ECO:0000313" key="3">
    <source>
        <dbReference type="Proteomes" id="UP001196413"/>
    </source>
</evidence>
<gene>
    <name evidence="2" type="ORF">KIN20_011674</name>
</gene>
<dbReference type="Proteomes" id="UP001196413">
    <property type="component" value="Unassembled WGS sequence"/>
</dbReference>
<reference evidence="2" key="1">
    <citation type="submission" date="2021-06" db="EMBL/GenBank/DDBJ databases">
        <title>Parelaphostrongylus tenuis whole genome reference sequence.</title>
        <authorList>
            <person name="Garwood T.J."/>
            <person name="Larsen P.A."/>
            <person name="Fountain-Jones N.M."/>
            <person name="Garbe J.R."/>
            <person name="Macchietto M.G."/>
            <person name="Kania S.A."/>
            <person name="Gerhold R.W."/>
            <person name="Richards J.E."/>
            <person name="Wolf T.M."/>
        </authorList>
    </citation>
    <scope>NUCLEOTIDE SEQUENCE</scope>
    <source>
        <strain evidence="2">MNPRO001-30</strain>
        <tissue evidence="2">Meninges</tissue>
    </source>
</reference>